<evidence type="ECO:0000313" key="1">
    <source>
        <dbReference type="EMBL" id="CAB0040560.1"/>
    </source>
</evidence>
<gene>
    <name evidence="1" type="ORF">TBRA_LOCUS12261</name>
</gene>
<keyword evidence="2" id="KW-1185">Reference proteome</keyword>
<dbReference type="Proteomes" id="UP000479190">
    <property type="component" value="Unassembled WGS sequence"/>
</dbReference>
<feature type="non-terminal residue" evidence="1">
    <location>
        <position position="110"/>
    </location>
</feature>
<accession>A0A6H5IQE4</accession>
<name>A0A6H5IQE4_9HYME</name>
<dbReference type="EMBL" id="CADCXV010001036">
    <property type="protein sequence ID" value="CAB0040560.1"/>
    <property type="molecule type" value="Genomic_DNA"/>
</dbReference>
<proteinExistence type="predicted"/>
<reference evidence="1 2" key="1">
    <citation type="submission" date="2020-02" db="EMBL/GenBank/DDBJ databases">
        <authorList>
            <person name="Ferguson B K."/>
        </authorList>
    </citation>
    <scope>NUCLEOTIDE SEQUENCE [LARGE SCALE GENOMIC DNA]</scope>
</reference>
<protein>
    <submittedName>
        <fullName evidence="1">Uncharacterized protein</fullName>
    </submittedName>
</protein>
<evidence type="ECO:0000313" key="2">
    <source>
        <dbReference type="Proteomes" id="UP000479190"/>
    </source>
</evidence>
<sequence length="110" mass="12429">MKFDPNKQFVHRSGIISTRTSRVIPPIVKGKSTNPVTTDAESFAHLVRRLCTDVIVRPHFCANCAAIFRHRRAISTGVIESTYFFAADLDLHPPVTFQIFCDVSISRRRA</sequence>
<organism evidence="1 2">
    <name type="scientific">Trichogramma brassicae</name>
    <dbReference type="NCBI Taxonomy" id="86971"/>
    <lineage>
        <taxon>Eukaryota</taxon>
        <taxon>Metazoa</taxon>
        <taxon>Ecdysozoa</taxon>
        <taxon>Arthropoda</taxon>
        <taxon>Hexapoda</taxon>
        <taxon>Insecta</taxon>
        <taxon>Pterygota</taxon>
        <taxon>Neoptera</taxon>
        <taxon>Endopterygota</taxon>
        <taxon>Hymenoptera</taxon>
        <taxon>Apocrita</taxon>
        <taxon>Proctotrupomorpha</taxon>
        <taxon>Chalcidoidea</taxon>
        <taxon>Trichogrammatidae</taxon>
        <taxon>Trichogramma</taxon>
    </lineage>
</organism>
<dbReference type="AlphaFoldDB" id="A0A6H5IQE4"/>